<evidence type="ECO:0000313" key="1">
    <source>
        <dbReference type="EMBL" id="EMJ98005.1"/>
    </source>
</evidence>
<reference evidence="1 2" key="1">
    <citation type="submission" date="2013-01" db="EMBL/GenBank/DDBJ databases">
        <authorList>
            <person name="Harkins D.M."/>
            <person name="Durkin A.S."/>
            <person name="Brinkac L.M."/>
            <person name="Haft D.H."/>
            <person name="Selengut J.D."/>
            <person name="Sanka R."/>
            <person name="DePew J."/>
            <person name="Purushe J."/>
            <person name="Galloway R.L."/>
            <person name="Vinetz J.M."/>
            <person name="Sutton G.G."/>
            <person name="Nierman W.C."/>
            <person name="Fouts D.E."/>
        </authorList>
    </citation>
    <scope>NUCLEOTIDE SEQUENCE [LARGE SCALE GENOMIC DNA]</scope>
    <source>
        <strain evidence="1 2">79601</strain>
    </source>
</reference>
<organism evidence="1 2">
    <name type="scientific">Leptospira alstonii serovar Sichuan str. 79601</name>
    <dbReference type="NCBI Taxonomy" id="1218565"/>
    <lineage>
        <taxon>Bacteria</taxon>
        <taxon>Pseudomonadati</taxon>
        <taxon>Spirochaetota</taxon>
        <taxon>Spirochaetia</taxon>
        <taxon>Leptospirales</taxon>
        <taxon>Leptospiraceae</taxon>
        <taxon>Leptospira</taxon>
    </lineage>
</organism>
<proteinExistence type="predicted"/>
<name>M6DHP3_9LEPT</name>
<evidence type="ECO:0000313" key="2">
    <source>
        <dbReference type="Proteomes" id="UP000011988"/>
    </source>
</evidence>
<comment type="caution">
    <text evidence="1">The sequence shown here is derived from an EMBL/GenBank/DDBJ whole genome shotgun (WGS) entry which is preliminary data.</text>
</comment>
<dbReference type="AlphaFoldDB" id="M6DHP3"/>
<sequence length="47" mass="5732">MEMRLSLNVKSYIGFLRIFSEKSKDYCNLERDIILKISREFYLLEIL</sequence>
<dbReference type="EMBL" id="ANIK01000003">
    <property type="protein sequence ID" value="EMJ98005.1"/>
    <property type="molecule type" value="Genomic_DNA"/>
</dbReference>
<dbReference type="Proteomes" id="UP000011988">
    <property type="component" value="Unassembled WGS sequence"/>
</dbReference>
<dbReference type="PATRIC" id="fig|1218565.3.peg.261"/>
<gene>
    <name evidence="1" type="ORF">LEP1GSC194_2568</name>
</gene>
<protein>
    <submittedName>
        <fullName evidence="1">Uncharacterized protein</fullName>
    </submittedName>
</protein>
<accession>M6DHP3</accession>